<dbReference type="GO" id="GO:0003723">
    <property type="term" value="F:RNA binding"/>
    <property type="evidence" value="ECO:0007669"/>
    <property type="project" value="InterPro"/>
</dbReference>
<name>A0A6A5C8M5_NAEFO</name>
<reference evidence="4 5" key="1">
    <citation type="journal article" date="2019" name="Sci. Rep.">
        <title>Nanopore sequencing improves the draft genome of the human pathogenic amoeba Naegleria fowleri.</title>
        <authorList>
            <person name="Liechti N."/>
            <person name="Schurch N."/>
            <person name="Bruggmann R."/>
            <person name="Wittwer M."/>
        </authorList>
    </citation>
    <scope>NUCLEOTIDE SEQUENCE [LARGE SCALE GENOMIC DNA]</scope>
    <source>
        <strain evidence="4 5">ATCC 30894</strain>
    </source>
</reference>
<feature type="domain" description="tRNA/rRNA methyltransferase SpoU type" evidence="3">
    <location>
        <begin position="147"/>
        <end position="305"/>
    </location>
</feature>
<accession>A0A6A5C8M5</accession>
<protein>
    <recommendedName>
        <fullName evidence="3">tRNA/rRNA methyltransferase SpoU type domain-containing protein</fullName>
    </recommendedName>
</protein>
<dbReference type="GeneID" id="68119501"/>
<evidence type="ECO:0000313" key="5">
    <source>
        <dbReference type="Proteomes" id="UP000444721"/>
    </source>
</evidence>
<evidence type="ECO:0000256" key="1">
    <source>
        <dbReference type="ARBA" id="ARBA00022603"/>
    </source>
</evidence>
<dbReference type="GO" id="GO:0006396">
    <property type="term" value="P:RNA processing"/>
    <property type="evidence" value="ECO:0007669"/>
    <property type="project" value="InterPro"/>
</dbReference>
<evidence type="ECO:0000313" key="4">
    <source>
        <dbReference type="EMBL" id="KAF0981629.1"/>
    </source>
</evidence>
<evidence type="ECO:0000259" key="3">
    <source>
        <dbReference type="Pfam" id="PF00588"/>
    </source>
</evidence>
<dbReference type="GO" id="GO:0032259">
    <property type="term" value="P:methylation"/>
    <property type="evidence" value="ECO:0007669"/>
    <property type="project" value="UniProtKB-KW"/>
</dbReference>
<dbReference type="SUPFAM" id="SSF75217">
    <property type="entry name" value="alpha/beta knot"/>
    <property type="match status" value="1"/>
</dbReference>
<dbReference type="Proteomes" id="UP000444721">
    <property type="component" value="Unassembled WGS sequence"/>
</dbReference>
<dbReference type="CDD" id="cd18095">
    <property type="entry name" value="SpoU-like_rRNA-MTase"/>
    <property type="match status" value="1"/>
</dbReference>
<comment type="caution">
    <text evidence="4">The sequence shown here is derived from an EMBL/GenBank/DDBJ whole genome shotgun (WGS) entry which is preliminary data.</text>
</comment>
<dbReference type="VEuPathDB" id="AmoebaDB:NF0052550"/>
<organism evidence="4 5">
    <name type="scientific">Naegleria fowleri</name>
    <name type="common">Brain eating amoeba</name>
    <dbReference type="NCBI Taxonomy" id="5763"/>
    <lineage>
        <taxon>Eukaryota</taxon>
        <taxon>Discoba</taxon>
        <taxon>Heterolobosea</taxon>
        <taxon>Tetramitia</taxon>
        <taxon>Eutetramitia</taxon>
        <taxon>Vahlkampfiidae</taxon>
        <taxon>Naegleria</taxon>
    </lineage>
</organism>
<dbReference type="InterPro" id="IPR029028">
    <property type="entry name" value="Alpha/beta_knot_MTases"/>
</dbReference>
<dbReference type="Pfam" id="PF00588">
    <property type="entry name" value="SpoU_methylase"/>
    <property type="match status" value="1"/>
</dbReference>
<dbReference type="InterPro" id="IPR029026">
    <property type="entry name" value="tRNA_m1G_MTases_N"/>
</dbReference>
<dbReference type="GO" id="GO:0008173">
    <property type="term" value="F:RNA methyltransferase activity"/>
    <property type="evidence" value="ECO:0007669"/>
    <property type="project" value="InterPro"/>
</dbReference>
<dbReference type="VEuPathDB" id="AmoebaDB:NfTy_039330"/>
<dbReference type="Gene3D" id="3.40.1280.10">
    <property type="match status" value="1"/>
</dbReference>
<sequence>MNQVIISSKSNPIIKECLKIRTKYSKYFKKCFPFSRDSTTNNNSVNEILKSDQDDHLHRFVSLPLLMNGSKIITESFEKYNIHPKWLFYRHDKPLLLKDKQNQIQYFPVTDNLINYICGDIVSNDGYCAVYDNYHPQKLFRPRKRNIYIYCYKISDPNNLGSIIRMSFGFDISAIFLSEDCVSPFTERCIRSSRNYIMNIPVFHLPLEEYKTIIHEQLKCDCTLIADASSYQKHNIKSILEMNHSQRTLKNLCLIMGNEHHGLMYQDQEFHTVMSQIPNKEFVYIPMRNNIDSFSVSHAAGILMYELSNYMMTDSIR</sequence>
<dbReference type="OMA" id="SNDGYCA"/>
<dbReference type="OrthoDB" id="270651at2759"/>
<dbReference type="InterPro" id="IPR001537">
    <property type="entry name" value="SpoU_MeTrfase"/>
</dbReference>
<keyword evidence="1" id="KW-0489">Methyltransferase</keyword>
<dbReference type="EMBL" id="VFQX01000013">
    <property type="protein sequence ID" value="KAF0981629.1"/>
    <property type="molecule type" value="Genomic_DNA"/>
</dbReference>
<dbReference type="VEuPathDB" id="AmoebaDB:FDP41_012286"/>
<evidence type="ECO:0000256" key="2">
    <source>
        <dbReference type="ARBA" id="ARBA00022679"/>
    </source>
</evidence>
<keyword evidence="2" id="KW-0808">Transferase</keyword>
<dbReference type="RefSeq" id="XP_044566342.1">
    <property type="nucleotide sequence ID" value="XM_044702788.1"/>
</dbReference>
<proteinExistence type="predicted"/>
<dbReference type="PANTHER" id="PTHR43191:SF2">
    <property type="entry name" value="RRNA METHYLTRANSFERASE 3, MITOCHONDRIAL"/>
    <property type="match status" value="1"/>
</dbReference>
<dbReference type="PANTHER" id="PTHR43191">
    <property type="entry name" value="RRNA METHYLTRANSFERASE 3"/>
    <property type="match status" value="1"/>
</dbReference>
<dbReference type="InterPro" id="IPR051259">
    <property type="entry name" value="rRNA_Methyltransferase"/>
</dbReference>
<keyword evidence="5" id="KW-1185">Reference proteome</keyword>
<gene>
    <name evidence="4" type="ORF">FDP41_012286</name>
</gene>
<dbReference type="AlphaFoldDB" id="A0A6A5C8M5"/>